<dbReference type="GO" id="GO:0004601">
    <property type="term" value="F:peroxidase activity"/>
    <property type="evidence" value="ECO:0007669"/>
    <property type="project" value="UniProtKB-KW"/>
</dbReference>
<dbReference type="PANTHER" id="PTHR11592:SF78">
    <property type="entry name" value="GLUTATHIONE PEROXIDASE"/>
    <property type="match status" value="1"/>
</dbReference>
<dbReference type="SUPFAM" id="SSF52833">
    <property type="entry name" value="Thioredoxin-like"/>
    <property type="match status" value="1"/>
</dbReference>
<accession>A0ABR7JPN7</accession>
<dbReference type="PROSITE" id="PS00460">
    <property type="entry name" value="GLUTATHIONE_PEROXID_1"/>
    <property type="match status" value="1"/>
</dbReference>
<gene>
    <name evidence="5" type="ORF">H8923_08880</name>
</gene>
<dbReference type="InterPro" id="IPR029760">
    <property type="entry name" value="GPX_CS"/>
</dbReference>
<organism evidence="5 6">
    <name type="scientific">Romboutsia faecis</name>
    <dbReference type="NCBI Taxonomy" id="2764597"/>
    <lineage>
        <taxon>Bacteria</taxon>
        <taxon>Bacillati</taxon>
        <taxon>Bacillota</taxon>
        <taxon>Clostridia</taxon>
        <taxon>Peptostreptococcales</taxon>
        <taxon>Peptostreptococcaceae</taxon>
        <taxon>Romboutsia</taxon>
    </lineage>
</organism>
<dbReference type="EMBL" id="JACRWE010000003">
    <property type="protein sequence ID" value="MBC5996873.1"/>
    <property type="molecule type" value="Genomic_DNA"/>
</dbReference>
<reference evidence="5 6" key="1">
    <citation type="submission" date="2020-08" db="EMBL/GenBank/DDBJ databases">
        <authorList>
            <person name="Liu C."/>
            <person name="Sun Q."/>
        </authorList>
    </citation>
    <scope>NUCLEOTIDE SEQUENCE [LARGE SCALE GENOMIC DNA]</scope>
    <source>
        <strain evidence="5 6">NSJ-18</strain>
    </source>
</reference>
<dbReference type="InterPro" id="IPR000889">
    <property type="entry name" value="Glutathione_peroxidase"/>
</dbReference>
<evidence type="ECO:0000256" key="2">
    <source>
        <dbReference type="ARBA" id="ARBA00022559"/>
    </source>
</evidence>
<keyword evidence="3 4" id="KW-0560">Oxidoreductase</keyword>
<dbReference type="InterPro" id="IPR036249">
    <property type="entry name" value="Thioredoxin-like_sf"/>
</dbReference>
<keyword evidence="6" id="KW-1185">Reference proteome</keyword>
<evidence type="ECO:0000313" key="6">
    <source>
        <dbReference type="Proteomes" id="UP000609849"/>
    </source>
</evidence>
<protein>
    <recommendedName>
        <fullName evidence="4">Glutathione peroxidase</fullName>
    </recommendedName>
</protein>
<dbReference type="PROSITE" id="PS00763">
    <property type="entry name" value="GLUTATHIONE_PEROXID_2"/>
    <property type="match status" value="1"/>
</dbReference>
<dbReference type="PRINTS" id="PR01011">
    <property type="entry name" value="GLUTPROXDASE"/>
</dbReference>
<dbReference type="RefSeq" id="WP_153971660.1">
    <property type="nucleotide sequence ID" value="NZ_JACRWE010000003.1"/>
</dbReference>
<dbReference type="Proteomes" id="UP000609849">
    <property type="component" value="Unassembled WGS sequence"/>
</dbReference>
<proteinExistence type="inferred from homology"/>
<evidence type="ECO:0000256" key="3">
    <source>
        <dbReference type="ARBA" id="ARBA00023002"/>
    </source>
</evidence>
<dbReference type="PIRSF" id="PIRSF000303">
    <property type="entry name" value="Glutathion_perox"/>
    <property type="match status" value="1"/>
</dbReference>
<evidence type="ECO:0000256" key="4">
    <source>
        <dbReference type="RuleBase" id="RU000499"/>
    </source>
</evidence>
<sequence>MKFYDFQARKMNGQEISMHEYEGKVVLVVNTASKCGLTPQFKELQEIYEEYKSNGFEILGFPCNQFAKQDSGSNEEIHEFCQLNYGVSFNMFEKINVNGKDAHPLYKYLKNEAKGLLSKEIKWNFTKFLIDTNGNVIKRYAPTVSPLKIKNDIEELLNKIIYI</sequence>
<dbReference type="Pfam" id="PF00255">
    <property type="entry name" value="GSHPx"/>
    <property type="match status" value="1"/>
</dbReference>
<dbReference type="CDD" id="cd00340">
    <property type="entry name" value="GSH_Peroxidase"/>
    <property type="match status" value="1"/>
</dbReference>
<dbReference type="InterPro" id="IPR029759">
    <property type="entry name" value="GPX_AS"/>
</dbReference>
<comment type="similarity">
    <text evidence="1 4">Belongs to the glutathione peroxidase family.</text>
</comment>
<keyword evidence="2 4" id="KW-0575">Peroxidase</keyword>
<evidence type="ECO:0000256" key="1">
    <source>
        <dbReference type="ARBA" id="ARBA00006926"/>
    </source>
</evidence>
<dbReference type="Gene3D" id="3.40.30.10">
    <property type="entry name" value="Glutaredoxin"/>
    <property type="match status" value="1"/>
</dbReference>
<name>A0ABR7JPN7_9FIRM</name>
<dbReference type="PROSITE" id="PS51355">
    <property type="entry name" value="GLUTATHIONE_PEROXID_3"/>
    <property type="match status" value="1"/>
</dbReference>
<comment type="caution">
    <text evidence="5">The sequence shown here is derived from an EMBL/GenBank/DDBJ whole genome shotgun (WGS) entry which is preliminary data.</text>
</comment>
<evidence type="ECO:0000313" key="5">
    <source>
        <dbReference type="EMBL" id="MBC5996873.1"/>
    </source>
</evidence>
<dbReference type="PANTHER" id="PTHR11592">
    <property type="entry name" value="GLUTATHIONE PEROXIDASE"/>
    <property type="match status" value="1"/>
</dbReference>